<dbReference type="Gene3D" id="3.40.50.150">
    <property type="entry name" value="Vaccinia Virus protein VP39"/>
    <property type="match status" value="1"/>
</dbReference>
<keyword evidence="6" id="KW-1185">Reference proteome</keyword>
<dbReference type="InterPro" id="IPR029063">
    <property type="entry name" value="SAM-dependent_MTases_sf"/>
</dbReference>
<reference evidence="5 6" key="1">
    <citation type="submission" date="2017-04" db="EMBL/GenBank/DDBJ databases">
        <title>Unexpected and diverse lifestyles within the genus Limnohabitans.</title>
        <authorList>
            <person name="Kasalicky V."/>
            <person name="Mehrshad M."/>
            <person name="Andrei S.-A."/>
            <person name="Salcher M."/>
            <person name="Kratochvilova H."/>
            <person name="Simek K."/>
            <person name="Ghai R."/>
        </authorList>
    </citation>
    <scope>NUCLEOTIDE SEQUENCE [LARGE SCALE GENOMIC DNA]</scope>
    <source>
        <strain evidence="5 6">MWH-C5</strain>
    </source>
</reference>
<dbReference type="PANTHER" id="PTHR13610">
    <property type="entry name" value="METHYLTRANSFERASE DOMAIN-CONTAINING PROTEIN"/>
    <property type="match status" value="1"/>
</dbReference>
<organism evidence="5 6">
    <name type="scientific">Limnohabitans curvus</name>
    <dbReference type="NCBI Taxonomy" id="323423"/>
    <lineage>
        <taxon>Bacteria</taxon>
        <taxon>Pseudomonadati</taxon>
        <taxon>Pseudomonadota</taxon>
        <taxon>Betaproteobacteria</taxon>
        <taxon>Burkholderiales</taxon>
        <taxon>Comamonadaceae</taxon>
        <taxon>Limnohabitans</taxon>
    </lineage>
</organism>
<dbReference type="EMBL" id="NESP01000001">
    <property type="protein sequence ID" value="PUE60001.1"/>
    <property type="molecule type" value="Genomic_DNA"/>
</dbReference>
<evidence type="ECO:0000256" key="1">
    <source>
        <dbReference type="ARBA" id="ARBA00022603"/>
    </source>
</evidence>
<evidence type="ECO:0000256" key="2">
    <source>
        <dbReference type="ARBA" id="ARBA00022679"/>
    </source>
</evidence>
<dbReference type="Proteomes" id="UP000251341">
    <property type="component" value="Unassembled WGS sequence"/>
</dbReference>
<dbReference type="GO" id="GO:0032259">
    <property type="term" value="P:methylation"/>
    <property type="evidence" value="ECO:0007669"/>
    <property type="project" value="UniProtKB-KW"/>
</dbReference>
<keyword evidence="3" id="KW-0949">S-adenosyl-L-methionine</keyword>
<name>A0A315ERY0_9BURK</name>
<comment type="caution">
    <text evidence="5">The sequence shown here is derived from an EMBL/GenBank/DDBJ whole genome shotgun (WGS) entry which is preliminary data.</text>
</comment>
<keyword evidence="1 5" id="KW-0489">Methyltransferase</keyword>
<keyword evidence="4" id="KW-0472">Membrane</keyword>
<dbReference type="CDD" id="cd02440">
    <property type="entry name" value="AdoMet_MTases"/>
    <property type="match status" value="1"/>
</dbReference>
<gene>
    <name evidence="5" type="ORF">B9Z44_10680</name>
</gene>
<dbReference type="RefSeq" id="WP_108402435.1">
    <property type="nucleotide sequence ID" value="NZ_NESP01000001.1"/>
</dbReference>
<keyword evidence="2 5" id="KW-0808">Transferase</keyword>
<protein>
    <submittedName>
        <fullName evidence="5">Methyltransferase type 12</fullName>
    </submittedName>
</protein>
<dbReference type="SUPFAM" id="SSF53335">
    <property type="entry name" value="S-adenosyl-L-methionine-dependent methyltransferases"/>
    <property type="match status" value="1"/>
</dbReference>
<dbReference type="GO" id="GO:0016279">
    <property type="term" value="F:protein-lysine N-methyltransferase activity"/>
    <property type="evidence" value="ECO:0007669"/>
    <property type="project" value="InterPro"/>
</dbReference>
<evidence type="ECO:0000256" key="3">
    <source>
        <dbReference type="ARBA" id="ARBA00022691"/>
    </source>
</evidence>
<accession>A0A315ERY0</accession>
<keyword evidence="4" id="KW-1133">Transmembrane helix</keyword>
<evidence type="ECO:0000313" key="5">
    <source>
        <dbReference type="EMBL" id="PUE60001.1"/>
    </source>
</evidence>
<keyword evidence="4" id="KW-0812">Transmembrane</keyword>
<sequence length="246" mass="27543">MKFMTWPVPALLAWGSSWLIFKGLQLVGLSEAIAFIVATCLGGFLSALAHTPMRKALIVLGFPLSMAASSSTLNVPPIGWLFLLGLIVLVYPRKAWRDAPLFPTPKKALRELQQHIVLPAGARILDAGSGMGDGLLALRDAFPRAELHGVEMSWPLRVLSAMRCSFARIRQGDIWLVDWRSFDMVYLFQRPESMPRAVEKAEAELRRGAWLVSLEFEARELIPSAILTCRDGRPVWMYQVPFNRRG</sequence>
<proteinExistence type="predicted"/>
<dbReference type="InterPro" id="IPR026170">
    <property type="entry name" value="FAM173A/B"/>
</dbReference>
<evidence type="ECO:0000256" key="4">
    <source>
        <dbReference type="SAM" id="Phobius"/>
    </source>
</evidence>
<dbReference type="AlphaFoldDB" id="A0A315ERY0"/>
<evidence type="ECO:0000313" key="6">
    <source>
        <dbReference type="Proteomes" id="UP000251341"/>
    </source>
</evidence>
<feature type="transmembrane region" description="Helical" evidence="4">
    <location>
        <begin position="73"/>
        <end position="91"/>
    </location>
</feature>
<dbReference type="PANTHER" id="PTHR13610:SF9">
    <property type="entry name" value="FI06469P"/>
    <property type="match status" value="1"/>
</dbReference>
<feature type="transmembrane region" description="Helical" evidence="4">
    <location>
        <begin position="33"/>
        <end position="53"/>
    </location>
</feature>
<feature type="transmembrane region" description="Helical" evidence="4">
    <location>
        <begin position="6"/>
        <end position="21"/>
    </location>
</feature>